<name>A0A8T4GR41_9EURY</name>
<protein>
    <submittedName>
        <fullName evidence="2">Uncharacterized protein</fullName>
    </submittedName>
</protein>
<dbReference type="AlphaFoldDB" id="A0A8T4GR41"/>
<evidence type="ECO:0000313" key="3">
    <source>
        <dbReference type="Proteomes" id="UP000823736"/>
    </source>
</evidence>
<dbReference type="RefSeq" id="WP_209489384.1">
    <property type="nucleotide sequence ID" value="NZ_JAGGLC010000001.1"/>
</dbReference>
<organism evidence="2 3">
    <name type="scientific">Halolamina salifodinae</name>
    <dbReference type="NCBI Taxonomy" id="1202767"/>
    <lineage>
        <taxon>Archaea</taxon>
        <taxon>Methanobacteriati</taxon>
        <taxon>Methanobacteriota</taxon>
        <taxon>Stenosarchaea group</taxon>
        <taxon>Halobacteria</taxon>
        <taxon>Halobacteriales</taxon>
        <taxon>Haloferacaceae</taxon>
    </lineage>
</organism>
<comment type="caution">
    <text evidence="2">The sequence shown here is derived from an EMBL/GenBank/DDBJ whole genome shotgun (WGS) entry which is preliminary data.</text>
</comment>
<gene>
    <name evidence="2" type="ORF">J2753_000094</name>
</gene>
<dbReference type="OrthoDB" id="269729at2157"/>
<keyword evidence="3" id="KW-1185">Reference proteome</keyword>
<accession>A0A8T4GR41</accession>
<feature type="compositionally biased region" description="Low complexity" evidence="1">
    <location>
        <begin position="380"/>
        <end position="392"/>
    </location>
</feature>
<proteinExistence type="predicted"/>
<dbReference type="EMBL" id="JAGGLC010000001">
    <property type="protein sequence ID" value="MBP1985621.1"/>
    <property type="molecule type" value="Genomic_DNA"/>
</dbReference>
<feature type="region of interest" description="Disordered" evidence="1">
    <location>
        <begin position="380"/>
        <end position="412"/>
    </location>
</feature>
<dbReference type="Proteomes" id="UP000823736">
    <property type="component" value="Unassembled WGS sequence"/>
</dbReference>
<reference evidence="2" key="1">
    <citation type="submission" date="2021-03" db="EMBL/GenBank/DDBJ databases">
        <title>Genomic Encyclopedia of Type Strains, Phase IV (KMG-IV): sequencing the most valuable type-strain genomes for metagenomic binning, comparative biology and taxonomic classification.</title>
        <authorList>
            <person name="Goeker M."/>
        </authorList>
    </citation>
    <scope>NUCLEOTIDE SEQUENCE</scope>
    <source>
        <strain evidence="2">DSM 26232</strain>
    </source>
</reference>
<sequence length="705" mass="75844">MSIDIATRGTSLHVTDSIEQRQCVLRIPEPASTTSVAGDRFYFPVDAAARIDTESVTLGSYVATFVRNGAGDVVAQLDRVDEISLPAGEYLIELEQPVKLYVQVEGSLSVETNGVTTTVGTHGDLFIAGRSRHNHPAGTITTTSEPRDMMRAVSALSSSLKTTSVERSYPTLRGHPPEVAVGDELSIPAGMRAADGGVRIEVPQHLRFVYPVAPLAFYLGAEVVPGAVPRLVGEDGFSYRLDGPSGFENTVAETLKQTLLFDCVARTEGFYEVDLAERADVDARIDLDWGDLYDRSLSEQLDAYLSVSYDRIADCVPEWKTAGYMAPDPENAELLPYLLDDLAAIRTPAGESTTAEQVQADSLFDFARAGGAVDKQALAGATRAAGSSTRAADTPTERARTPEGPLPDLVDPEPTEAFETVWADEGVPVGATKASVDGYRNGLEHMPSEEIGVTVVVNDEGMTEEGDIAEEVYGDDAEFPFDLRVYRNLTTDQLKAVLETEREFLHYIGHVEADGFECTDSRLDARELDFVGVDAFFLNGCASYDQGMALLENGAAGGVVTVTEVVNSGATRVGKAMVKLLNHGFPLNAALSVAGEQSFVGGQYSVVGDGDLDIAQRSSLGAPLTTIEDSENGYTVSLRVYPTADLSVGSFSNTIFDESRHYLTPGSVDDIHYTSAERLEDLLQKGGGLVRYDGEILWPNDVDLR</sequence>
<evidence type="ECO:0000256" key="1">
    <source>
        <dbReference type="SAM" id="MobiDB-lite"/>
    </source>
</evidence>
<evidence type="ECO:0000313" key="2">
    <source>
        <dbReference type="EMBL" id="MBP1985621.1"/>
    </source>
</evidence>